<keyword evidence="9" id="KW-0472">Membrane</keyword>
<dbReference type="SMART" id="SM00388">
    <property type="entry name" value="HisKA"/>
    <property type="match status" value="1"/>
</dbReference>
<dbReference type="InterPro" id="IPR036890">
    <property type="entry name" value="HATPase_C_sf"/>
</dbReference>
<comment type="catalytic activity">
    <reaction evidence="1">
        <text>ATP + protein L-histidine = ADP + protein N-phospho-L-histidine.</text>
        <dbReference type="EC" id="2.7.13.3"/>
    </reaction>
</comment>
<dbReference type="EMBL" id="BAABGL010000002">
    <property type="protein sequence ID" value="GAA4383182.1"/>
    <property type="molecule type" value="Genomic_DNA"/>
</dbReference>
<feature type="compositionally biased region" description="Polar residues" evidence="8">
    <location>
        <begin position="498"/>
        <end position="507"/>
    </location>
</feature>
<feature type="compositionally biased region" description="Low complexity" evidence="8">
    <location>
        <begin position="431"/>
        <end position="440"/>
    </location>
</feature>
<dbReference type="EC" id="2.7.13.3" evidence="3"/>
<keyword evidence="9" id="KW-0812">Transmembrane</keyword>
<evidence type="ECO:0000256" key="7">
    <source>
        <dbReference type="ARBA" id="ARBA00023012"/>
    </source>
</evidence>
<feature type="compositionally biased region" description="Polar residues" evidence="8">
    <location>
        <begin position="413"/>
        <end position="430"/>
    </location>
</feature>
<feature type="compositionally biased region" description="Low complexity" evidence="8">
    <location>
        <begin position="450"/>
        <end position="468"/>
    </location>
</feature>
<accession>A0ABP8J1B3</accession>
<evidence type="ECO:0000256" key="2">
    <source>
        <dbReference type="ARBA" id="ARBA00004236"/>
    </source>
</evidence>
<dbReference type="InterPro" id="IPR050736">
    <property type="entry name" value="Sensor_HK_Regulatory"/>
</dbReference>
<dbReference type="Gene3D" id="3.30.565.10">
    <property type="entry name" value="Histidine kinase-like ATPase, C-terminal domain"/>
    <property type="match status" value="1"/>
</dbReference>
<dbReference type="CDD" id="cd00082">
    <property type="entry name" value="HisKA"/>
    <property type="match status" value="1"/>
</dbReference>
<dbReference type="InterPro" id="IPR003594">
    <property type="entry name" value="HATPase_dom"/>
</dbReference>
<evidence type="ECO:0000256" key="5">
    <source>
        <dbReference type="ARBA" id="ARBA00022679"/>
    </source>
</evidence>
<dbReference type="Pfam" id="PF00512">
    <property type="entry name" value="HisKA"/>
    <property type="match status" value="1"/>
</dbReference>
<dbReference type="SMART" id="SM00387">
    <property type="entry name" value="HATPase_c"/>
    <property type="match status" value="1"/>
</dbReference>
<dbReference type="SUPFAM" id="SSF47384">
    <property type="entry name" value="Homodimeric domain of signal transducing histidine kinase"/>
    <property type="match status" value="1"/>
</dbReference>
<feature type="compositionally biased region" description="Low complexity" evidence="8">
    <location>
        <begin position="518"/>
        <end position="530"/>
    </location>
</feature>
<dbReference type="Proteomes" id="UP001500642">
    <property type="component" value="Unassembled WGS sequence"/>
</dbReference>
<dbReference type="PANTHER" id="PTHR43711">
    <property type="entry name" value="TWO-COMPONENT HISTIDINE KINASE"/>
    <property type="match status" value="1"/>
</dbReference>
<dbReference type="Gene3D" id="1.10.287.130">
    <property type="match status" value="1"/>
</dbReference>
<dbReference type="Pfam" id="PF02518">
    <property type="entry name" value="HATPase_c"/>
    <property type="match status" value="1"/>
</dbReference>
<evidence type="ECO:0000259" key="10">
    <source>
        <dbReference type="PROSITE" id="PS50109"/>
    </source>
</evidence>
<keyword evidence="9" id="KW-1133">Transmembrane helix</keyword>
<dbReference type="SUPFAM" id="SSF55874">
    <property type="entry name" value="ATPase domain of HSP90 chaperone/DNA topoisomerase II/histidine kinase"/>
    <property type="match status" value="1"/>
</dbReference>
<feature type="transmembrane region" description="Helical" evidence="9">
    <location>
        <begin position="12"/>
        <end position="33"/>
    </location>
</feature>
<comment type="subcellular location">
    <subcellularLocation>
        <location evidence="2">Cell membrane</location>
    </subcellularLocation>
</comment>
<keyword evidence="4" id="KW-0597">Phosphoprotein</keyword>
<name>A0ABP8J1B3_9MICO</name>
<dbReference type="PRINTS" id="PR00344">
    <property type="entry name" value="BCTRLSENSOR"/>
</dbReference>
<dbReference type="InterPro" id="IPR005467">
    <property type="entry name" value="His_kinase_dom"/>
</dbReference>
<feature type="compositionally biased region" description="Low complexity" evidence="8">
    <location>
        <begin position="302"/>
        <end position="313"/>
    </location>
</feature>
<dbReference type="InterPro" id="IPR003661">
    <property type="entry name" value="HisK_dim/P_dom"/>
</dbReference>
<evidence type="ECO:0000256" key="9">
    <source>
        <dbReference type="SAM" id="Phobius"/>
    </source>
</evidence>
<dbReference type="CDD" id="cd00075">
    <property type="entry name" value="HATPase"/>
    <property type="match status" value="1"/>
</dbReference>
<feature type="compositionally biased region" description="Pro residues" evidence="8">
    <location>
        <begin position="386"/>
        <end position="395"/>
    </location>
</feature>
<sequence>MNTFLVFEIRIWLFLVLLLVGLLLLAGAAYLAWRWLQRREARLVAENRRTAERDALTRRNRMLIRLDHELKNPLTALRTSAATVREMIRDDSPNPDEIAPVVRQIDTSARRVARLLADLRKLADVESRTIEFTRVDMDRLIHQAVEDARTAPGAEDRMIVATVARAPWKLPDVAGEEDLLLSAILNLLGNAIKYSADTDVVELRANEQIIRNHRWVVVEVADTGQGIPSDEQDTVWDELSRGKRVRSVAGSGMGLSLVRSIIARHGGSVELFSQEGVGTSVRLVLPVLGDAQAPGAPHDDGAQAAAASAPVQPFNDSSRGGGAGGFLPPRQPSEAELDGRILGTPRRTSKRRLQRVNGELHDSATGETFGDQVPFDSGPYQHFKPPRPAAPPPQPMGSGPQQHAPGPQDLGPGQQNVGSVPQQYGSGPQNVGSGPQQYGSGPVGPGGPGQAQPYQQAPAAQPYQQGGSEQRAMDRAPMERPAPAPQHYGSAPHHYGSAPQQYGSAPQQGGPVAHERGAAPSRQAQQAPSGEGDEPPRDTTSGSEPRH</sequence>
<reference evidence="12" key="1">
    <citation type="journal article" date="2019" name="Int. J. Syst. Evol. Microbiol.">
        <title>The Global Catalogue of Microorganisms (GCM) 10K type strain sequencing project: providing services to taxonomists for standard genome sequencing and annotation.</title>
        <authorList>
            <consortium name="The Broad Institute Genomics Platform"/>
            <consortium name="The Broad Institute Genome Sequencing Center for Infectious Disease"/>
            <person name="Wu L."/>
            <person name="Ma J."/>
        </authorList>
    </citation>
    <scope>NUCLEOTIDE SEQUENCE [LARGE SCALE GENOMIC DNA]</scope>
    <source>
        <strain evidence="12">JCM 17808</strain>
    </source>
</reference>
<dbReference type="InterPro" id="IPR036097">
    <property type="entry name" value="HisK_dim/P_sf"/>
</dbReference>
<keyword evidence="6" id="KW-0418">Kinase</keyword>
<dbReference type="InterPro" id="IPR004358">
    <property type="entry name" value="Sig_transdc_His_kin-like_C"/>
</dbReference>
<feature type="region of interest" description="Disordered" evidence="8">
    <location>
        <begin position="292"/>
        <end position="547"/>
    </location>
</feature>
<evidence type="ECO:0000313" key="11">
    <source>
        <dbReference type="EMBL" id="GAA4383182.1"/>
    </source>
</evidence>
<evidence type="ECO:0000256" key="1">
    <source>
        <dbReference type="ARBA" id="ARBA00000085"/>
    </source>
</evidence>
<dbReference type="PANTHER" id="PTHR43711:SF1">
    <property type="entry name" value="HISTIDINE KINASE 1"/>
    <property type="match status" value="1"/>
</dbReference>
<feature type="compositionally biased region" description="Polar residues" evidence="8">
    <location>
        <begin position="538"/>
        <end position="547"/>
    </location>
</feature>
<protein>
    <recommendedName>
        <fullName evidence="3">histidine kinase</fullName>
        <ecNumber evidence="3">2.7.13.3</ecNumber>
    </recommendedName>
</protein>
<gene>
    <name evidence="11" type="ORF">GCM10023167_02470</name>
</gene>
<keyword evidence="12" id="KW-1185">Reference proteome</keyword>
<organism evidence="11 12">
    <name type="scientific">Brevibacterium pityocampae</name>
    <dbReference type="NCBI Taxonomy" id="506594"/>
    <lineage>
        <taxon>Bacteria</taxon>
        <taxon>Bacillati</taxon>
        <taxon>Actinomycetota</taxon>
        <taxon>Actinomycetes</taxon>
        <taxon>Micrococcales</taxon>
        <taxon>Brevibacteriaceae</taxon>
        <taxon>Brevibacterium</taxon>
    </lineage>
</organism>
<keyword evidence="5" id="KW-0808">Transferase</keyword>
<proteinExistence type="predicted"/>
<evidence type="ECO:0000256" key="4">
    <source>
        <dbReference type="ARBA" id="ARBA00022553"/>
    </source>
</evidence>
<comment type="caution">
    <text evidence="11">The sequence shown here is derived from an EMBL/GenBank/DDBJ whole genome shotgun (WGS) entry which is preliminary data.</text>
</comment>
<dbReference type="PROSITE" id="PS50109">
    <property type="entry name" value="HIS_KIN"/>
    <property type="match status" value="1"/>
</dbReference>
<feature type="domain" description="Histidine kinase" evidence="10">
    <location>
        <begin position="65"/>
        <end position="289"/>
    </location>
</feature>
<keyword evidence="7" id="KW-0902">Two-component regulatory system</keyword>
<dbReference type="RefSeq" id="WP_247424145.1">
    <property type="nucleotide sequence ID" value="NZ_BAABGL010000002.1"/>
</dbReference>
<evidence type="ECO:0000313" key="12">
    <source>
        <dbReference type="Proteomes" id="UP001500642"/>
    </source>
</evidence>
<evidence type="ECO:0000256" key="3">
    <source>
        <dbReference type="ARBA" id="ARBA00012438"/>
    </source>
</evidence>
<evidence type="ECO:0000256" key="6">
    <source>
        <dbReference type="ARBA" id="ARBA00022777"/>
    </source>
</evidence>
<evidence type="ECO:0000256" key="8">
    <source>
        <dbReference type="SAM" id="MobiDB-lite"/>
    </source>
</evidence>